<evidence type="ECO:0000313" key="2">
    <source>
        <dbReference type="Proteomes" id="UP000032233"/>
    </source>
</evidence>
<comment type="caution">
    <text evidence="1">The sequence shown here is derived from an EMBL/GenBank/DDBJ whole genome shotgun (WGS) entry which is preliminary data.</text>
</comment>
<dbReference type="OrthoDB" id="5625005at2"/>
<reference evidence="1 2" key="1">
    <citation type="submission" date="2013-11" db="EMBL/GenBank/DDBJ databases">
        <title>Metagenomic analysis of a methanogenic consortium involved in long chain n-alkane degradation.</title>
        <authorList>
            <person name="Davidova I.A."/>
            <person name="Callaghan A.V."/>
            <person name="Wawrik B."/>
            <person name="Pruitt S."/>
            <person name="Marks C."/>
            <person name="Duncan K.E."/>
            <person name="Suflita J.M."/>
        </authorList>
    </citation>
    <scope>NUCLEOTIDE SEQUENCE [LARGE SCALE GENOMIC DNA]</scope>
    <source>
        <strain evidence="1 2">SPR</strain>
    </source>
</reference>
<dbReference type="InParanoid" id="A0A0D2JY11"/>
<keyword evidence="2" id="KW-1185">Reference proteome</keyword>
<evidence type="ECO:0000313" key="1">
    <source>
        <dbReference type="EMBL" id="KIX14445.1"/>
    </source>
</evidence>
<name>A0A0D2JY11_9BACT</name>
<dbReference type="EMBL" id="AZAC01000011">
    <property type="protein sequence ID" value="KIX14445.1"/>
    <property type="molecule type" value="Genomic_DNA"/>
</dbReference>
<organism evidence="1 2">
    <name type="scientific">Dethiosulfatarculus sandiegensis</name>
    <dbReference type="NCBI Taxonomy" id="1429043"/>
    <lineage>
        <taxon>Bacteria</taxon>
        <taxon>Pseudomonadati</taxon>
        <taxon>Thermodesulfobacteriota</taxon>
        <taxon>Desulfarculia</taxon>
        <taxon>Desulfarculales</taxon>
        <taxon>Desulfarculaceae</taxon>
        <taxon>Dethiosulfatarculus</taxon>
    </lineage>
</organism>
<accession>A0A0D2JY11</accession>
<dbReference type="AlphaFoldDB" id="A0A0D2JY11"/>
<dbReference type="Proteomes" id="UP000032233">
    <property type="component" value="Unassembled WGS sequence"/>
</dbReference>
<gene>
    <name evidence="1" type="ORF">X474_10045</name>
</gene>
<sequence>MKKQPLCVQTVVCLLVVFLLAPPALAWWSQLKPKGKPIHSMLTRLSRETLQKYGLWYEHEAKKGSSDPDDKTHLQAAFTHQQTMKRARDSICAALKPWFKGNKEWAARRLVRGFHYLQDRADPTDQIKGGRRIHVRQLAYELLSQEDLHTYNRGQWKWLVQRYRRVMENMSYRQVMEQSGKFAEDIGNKINELHEQFNSRPQDRDRLVKNELLKMMACIQVSQDRLITLFAAERARQARGESELCDPVDVDALKKDGYSRCQRYADTAVAQQERNLDQQCGYSGSRWSKNRQGHLNWCKNVLPDAPEKQTELRENSLKTCAENNARCRPYAKKSVSQQERNLDLKCGYTGRSWSKNYDGHFRWCRSAPVEFSANWIKKRDDLLTTCAEKNARCKPYAEKAVSQQERNLSQKCGYTGGAWSKGYRGHFNWCWSVSAEAPGRQSEMREEQLRICAEKNARCKPYAEKAVSQQERNLSQKCGYTGGAWSKGYQGHFNWCWSVSAEAPGRQTEMREKQLKTCADKNARCKPYASTAVSQQRRNLSQKCGYTGGAWSINYDGHFNWCWGVSQKSSDGQTEYRNRVLKECAERKNK</sequence>
<dbReference type="STRING" id="1429043.X474_10045"/>
<dbReference type="RefSeq" id="WP_044348240.1">
    <property type="nucleotide sequence ID" value="NZ_AZAC01000011.1"/>
</dbReference>
<proteinExistence type="predicted"/>
<protein>
    <submittedName>
        <fullName evidence="1">Uncharacterized protein</fullName>
    </submittedName>
</protein>